<dbReference type="EC" id="5.4.2.12" evidence="5"/>
<protein>
    <recommendedName>
        <fullName evidence="5">phosphoglycerate mutase (2,3-diphosphoglycerate-independent)</fullName>
        <ecNumber evidence="5">5.4.2.12</ecNumber>
    </recommendedName>
</protein>
<keyword evidence="6 10" id="KW-0479">Metal-binding</keyword>
<evidence type="ECO:0000256" key="10">
    <source>
        <dbReference type="PIRSR" id="PIRSR001492-3"/>
    </source>
</evidence>
<dbReference type="Gene3D" id="3.40.720.10">
    <property type="entry name" value="Alkaline Phosphatase, subunit A"/>
    <property type="match status" value="1"/>
</dbReference>
<dbReference type="EMBL" id="BBIO01000003">
    <property type="protein sequence ID" value="GAK44319.1"/>
    <property type="molecule type" value="Genomic_DNA"/>
</dbReference>
<dbReference type="InterPro" id="IPR005995">
    <property type="entry name" value="Pgm_bpd_ind"/>
</dbReference>
<evidence type="ECO:0000256" key="6">
    <source>
        <dbReference type="ARBA" id="ARBA00022723"/>
    </source>
</evidence>
<reference evidence="13 14" key="1">
    <citation type="submission" date="2014-07" db="EMBL/GenBank/DDBJ databases">
        <title>Tepidicaulis marinum gen. nov., sp. nov., a novel marine bacterium denitrifying nitrate to nitrous oxide strictly under microaerobic conditions.</title>
        <authorList>
            <person name="Takeuchi M."/>
            <person name="Yamagishi T."/>
            <person name="Kamagata Y."/>
            <person name="Oshima K."/>
            <person name="Hattori M."/>
            <person name="Katayama T."/>
            <person name="Hanada S."/>
            <person name="Tamaki H."/>
            <person name="Marumo K."/>
            <person name="Maeda H."/>
            <person name="Nedachi M."/>
            <person name="Iwasaki W."/>
            <person name="Suwa Y."/>
            <person name="Sakata S."/>
        </authorList>
    </citation>
    <scope>NUCLEOTIDE SEQUENCE [LARGE SCALE GENOMIC DNA]</scope>
    <source>
        <strain evidence="13 14">MA2</strain>
    </source>
</reference>
<evidence type="ECO:0000259" key="11">
    <source>
        <dbReference type="Pfam" id="PF01676"/>
    </source>
</evidence>
<gene>
    <name evidence="13" type="ORF">M2A_0818</name>
</gene>
<dbReference type="PIRSF" id="PIRSF001492">
    <property type="entry name" value="IPGAM"/>
    <property type="match status" value="1"/>
</dbReference>
<keyword evidence="14" id="KW-1185">Reference proteome</keyword>
<dbReference type="Proteomes" id="UP000028702">
    <property type="component" value="Unassembled WGS sequence"/>
</dbReference>
<dbReference type="SUPFAM" id="SSF64158">
    <property type="entry name" value="2,3-Bisphosphoglycerate-independent phosphoglycerate mutase, substrate-binding domain"/>
    <property type="match status" value="1"/>
</dbReference>
<dbReference type="RefSeq" id="WP_045443342.1">
    <property type="nucleotide sequence ID" value="NZ_BBIO01000003.1"/>
</dbReference>
<evidence type="ECO:0000256" key="4">
    <source>
        <dbReference type="ARBA" id="ARBA00008819"/>
    </source>
</evidence>
<organism evidence="13 14">
    <name type="scientific">Tepidicaulis marinus</name>
    <dbReference type="NCBI Taxonomy" id="1333998"/>
    <lineage>
        <taxon>Bacteria</taxon>
        <taxon>Pseudomonadati</taxon>
        <taxon>Pseudomonadota</taxon>
        <taxon>Alphaproteobacteria</taxon>
        <taxon>Hyphomicrobiales</taxon>
        <taxon>Parvibaculaceae</taxon>
        <taxon>Tepidicaulis</taxon>
    </lineage>
</organism>
<evidence type="ECO:0000256" key="8">
    <source>
        <dbReference type="ARBA" id="ARBA00023211"/>
    </source>
</evidence>
<dbReference type="GO" id="GO:0006007">
    <property type="term" value="P:glucose catabolic process"/>
    <property type="evidence" value="ECO:0007669"/>
    <property type="project" value="InterPro"/>
</dbReference>
<dbReference type="UniPathway" id="UPA00109">
    <property type="reaction ID" value="UER00186"/>
</dbReference>
<accession>A0A081B8F1</accession>
<evidence type="ECO:0000313" key="14">
    <source>
        <dbReference type="Proteomes" id="UP000028702"/>
    </source>
</evidence>
<evidence type="ECO:0000256" key="5">
    <source>
        <dbReference type="ARBA" id="ARBA00012026"/>
    </source>
</evidence>
<comment type="pathway">
    <text evidence="3">Carbohydrate degradation; glycolysis; pyruvate from D-glyceraldehyde 3-phosphate: step 3/5.</text>
</comment>
<name>A0A081B8F1_9HYPH</name>
<feature type="domain" description="Metalloenzyme" evidence="11">
    <location>
        <begin position="7"/>
        <end position="502"/>
    </location>
</feature>
<evidence type="ECO:0000256" key="1">
    <source>
        <dbReference type="ARBA" id="ARBA00000370"/>
    </source>
</evidence>
<comment type="caution">
    <text evidence="13">The sequence shown here is derived from an EMBL/GenBank/DDBJ whole genome shotgun (WGS) entry which is preliminary data.</text>
</comment>
<dbReference type="GO" id="GO:0030145">
    <property type="term" value="F:manganese ion binding"/>
    <property type="evidence" value="ECO:0007669"/>
    <property type="project" value="InterPro"/>
</dbReference>
<dbReference type="Pfam" id="PF01676">
    <property type="entry name" value="Metalloenzyme"/>
    <property type="match status" value="1"/>
</dbReference>
<keyword evidence="9" id="KW-0413">Isomerase</keyword>
<dbReference type="PANTHER" id="PTHR31637">
    <property type="entry name" value="2,3-BISPHOSPHOGLYCERATE-INDEPENDENT PHOSPHOGLYCERATE MUTASE"/>
    <property type="match status" value="1"/>
</dbReference>
<dbReference type="STRING" id="1333998.M2A_0818"/>
<dbReference type="InterPro" id="IPR006124">
    <property type="entry name" value="Metalloenzyme"/>
</dbReference>
<comment type="similarity">
    <text evidence="4">Belongs to the BPG-independent phosphoglycerate mutase family.</text>
</comment>
<dbReference type="InterPro" id="IPR036646">
    <property type="entry name" value="PGAM_B_sf"/>
</dbReference>
<evidence type="ECO:0000256" key="3">
    <source>
        <dbReference type="ARBA" id="ARBA00004798"/>
    </source>
</evidence>
<comment type="cofactor">
    <cofactor evidence="2">
        <name>Mn(2+)</name>
        <dbReference type="ChEBI" id="CHEBI:29035"/>
    </cofactor>
</comment>
<evidence type="ECO:0000256" key="2">
    <source>
        <dbReference type="ARBA" id="ARBA00001936"/>
    </source>
</evidence>
<dbReference type="PANTHER" id="PTHR31637:SF0">
    <property type="entry name" value="2,3-BISPHOSPHOGLYCERATE-INDEPENDENT PHOSPHOGLYCERATE MUTASE"/>
    <property type="match status" value="1"/>
</dbReference>
<feature type="binding site" evidence="10">
    <location>
        <position position="14"/>
    </location>
    <ligand>
        <name>Mn(2+)</name>
        <dbReference type="ChEBI" id="CHEBI:29035"/>
        <label>2</label>
    </ligand>
</feature>
<keyword evidence="8 10" id="KW-0464">Manganese</keyword>
<proteinExistence type="inferred from homology"/>
<keyword evidence="7" id="KW-0324">Glycolysis</keyword>
<dbReference type="AlphaFoldDB" id="A0A081B8F1"/>
<feature type="domain" description="BPG-independent PGAM N-terminal" evidence="12">
    <location>
        <begin position="94"/>
        <end position="284"/>
    </location>
</feature>
<evidence type="ECO:0000259" key="12">
    <source>
        <dbReference type="Pfam" id="PF06415"/>
    </source>
</evidence>
<sequence length="525" mass="55636">MAHPAHPLVLAVIDGWGLNPDRSSNVLADAKTPIYDRLSARNARTALTASGEAVGMKPGEAGNGETGHRVLGLGRPVTRPAQIIHDTFIADGGGNIASHPVLQDMLARLRRLGGSVHLFGIASPAANYSHQYHLAVLAALLSHEGFDVWVHAFADGVDSHRVKAVDYMAELMEDLAGAENARLATVMGRNYVMDGVGIGERLPAAYEAIVHGLGEQIEHGPSHVADYEAKGIPPHLVPPGVHTQYRGIRQDDAILLMNLRADGFQSLMGALTSDDFSLFERQGRADLAGAYSLYELMPPLDGAVQPLFAMETLTGSFSEALAEAGLSQLHLADPAIAVKARLYQTGGRKDLLPGETFQIMEPPPRTKFEKKPELAALDMAGEAVKAIKKKSHDVIVLNFANVSLAARTGDVTLTRKAAEVIDKCLGKIAAQLEKRGGTLLITSTYGNAETMTDPETGDIYPGNTTNRVPFVLVRGREGGAAPLRPGTLADVAPTLLGLLGVDPPAGMTGASLILTDEETSPRAAL</sequence>
<comment type="catalytic activity">
    <reaction evidence="1">
        <text>(2R)-2-phosphoglycerate = (2R)-3-phosphoglycerate</text>
        <dbReference type="Rhea" id="RHEA:15901"/>
        <dbReference type="ChEBI" id="CHEBI:58272"/>
        <dbReference type="ChEBI" id="CHEBI:58289"/>
        <dbReference type="EC" id="5.4.2.12"/>
    </reaction>
</comment>
<dbReference type="GO" id="GO:0004619">
    <property type="term" value="F:phosphoglycerate mutase activity"/>
    <property type="evidence" value="ECO:0007669"/>
    <property type="project" value="UniProtKB-EC"/>
</dbReference>
<dbReference type="SUPFAM" id="SSF53649">
    <property type="entry name" value="Alkaline phosphatase-like"/>
    <property type="match status" value="1"/>
</dbReference>
<dbReference type="InterPro" id="IPR017850">
    <property type="entry name" value="Alkaline_phosphatase_core_sf"/>
</dbReference>
<evidence type="ECO:0000313" key="13">
    <source>
        <dbReference type="EMBL" id="GAK44319.1"/>
    </source>
</evidence>
<dbReference type="eggNOG" id="COG0696">
    <property type="taxonomic scope" value="Bacteria"/>
</dbReference>
<dbReference type="GO" id="GO:0005829">
    <property type="term" value="C:cytosol"/>
    <property type="evidence" value="ECO:0007669"/>
    <property type="project" value="TreeGrafter"/>
</dbReference>
<dbReference type="GO" id="GO:0006096">
    <property type="term" value="P:glycolytic process"/>
    <property type="evidence" value="ECO:0007669"/>
    <property type="project" value="UniProtKB-UniPathway"/>
</dbReference>
<evidence type="ECO:0000256" key="9">
    <source>
        <dbReference type="ARBA" id="ARBA00023235"/>
    </source>
</evidence>
<dbReference type="Pfam" id="PF06415">
    <property type="entry name" value="iPGM_N"/>
    <property type="match status" value="1"/>
</dbReference>
<dbReference type="InterPro" id="IPR011258">
    <property type="entry name" value="BPG-indep_PGM_N"/>
</dbReference>
<evidence type="ECO:0000256" key="7">
    <source>
        <dbReference type="ARBA" id="ARBA00023152"/>
    </source>
</evidence>
<dbReference type="Gene3D" id="3.40.1450.10">
    <property type="entry name" value="BPG-independent phosphoglycerate mutase, domain B"/>
    <property type="match status" value="1"/>
</dbReference>